<dbReference type="Gene3D" id="1.25.40.10">
    <property type="entry name" value="Tetratricopeptide repeat domain"/>
    <property type="match status" value="1"/>
</dbReference>
<sequence>MAKTLLEIDQLLRAGDADAANVELRALLEREPNNAEAWYLLGSLLRRQQLWGDAINALNKAKFLNPEGPAAHAIESIYEILSYQNTDLMNP</sequence>
<reference evidence="1" key="1">
    <citation type="submission" date="2019-08" db="EMBL/GenBank/DDBJ databases">
        <authorList>
            <person name="Kucharzyk K."/>
            <person name="Murdoch R.W."/>
            <person name="Higgins S."/>
            <person name="Loffler F."/>
        </authorList>
    </citation>
    <scope>NUCLEOTIDE SEQUENCE</scope>
</reference>
<dbReference type="AlphaFoldDB" id="A0A644UHH0"/>
<evidence type="ECO:0000313" key="1">
    <source>
        <dbReference type="EMBL" id="MPL78384.1"/>
    </source>
</evidence>
<dbReference type="Pfam" id="PF13432">
    <property type="entry name" value="TPR_16"/>
    <property type="match status" value="1"/>
</dbReference>
<gene>
    <name evidence="1" type="ORF">SDC9_24248</name>
</gene>
<dbReference type="InterPro" id="IPR011990">
    <property type="entry name" value="TPR-like_helical_dom_sf"/>
</dbReference>
<protein>
    <recommendedName>
        <fullName evidence="2">Beta-barrel assembly-enhancing protease</fullName>
    </recommendedName>
</protein>
<comment type="caution">
    <text evidence="1">The sequence shown here is derived from an EMBL/GenBank/DDBJ whole genome shotgun (WGS) entry which is preliminary data.</text>
</comment>
<dbReference type="EMBL" id="VSSQ01000115">
    <property type="protein sequence ID" value="MPL78384.1"/>
    <property type="molecule type" value="Genomic_DNA"/>
</dbReference>
<accession>A0A644UHH0</accession>
<dbReference type="PROSITE" id="PS50005">
    <property type="entry name" value="TPR"/>
    <property type="match status" value="1"/>
</dbReference>
<evidence type="ECO:0008006" key="2">
    <source>
        <dbReference type="Google" id="ProtNLM"/>
    </source>
</evidence>
<dbReference type="InterPro" id="IPR019734">
    <property type="entry name" value="TPR_rpt"/>
</dbReference>
<name>A0A644UHH0_9ZZZZ</name>
<dbReference type="SUPFAM" id="SSF48452">
    <property type="entry name" value="TPR-like"/>
    <property type="match status" value="1"/>
</dbReference>
<proteinExistence type="predicted"/>
<organism evidence="1">
    <name type="scientific">bioreactor metagenome</name>
    <dbReference type="NCBI Taxonomy" id="1076179"/>
    <lineage>
        <taxon>unclassified sequences</taxon>
        <taxon>metagenomes</taxon>
        <taxon>ecological metagenomes</taxon>
    </lineage>
</organism>